<dbReference type="AlphaFoldDB" id="A0A0F9FWX3"/>
<organism evidence="1">
    <name type="scientific">marine sediment metagenome</name>
    <dbReference type="NCBI Taxonomy" id="412755"/>
    <lineage>
        <taxon>unclassified sequences</taxon>
        <taxon>metagenomes</taxon>
        <taxon>ecological metagenomes</taxon>
    </lineage>
</organism>
<dbReference type="EMBL" id="LAZR01019907">
    <property type="protein sequence ID" value="KKL90813.1"/>
    <property type="molecule type" value="Genomic_DNA"/>
</dbReference>
<protein>
    <submittedName>
        <fullName evidence="1">Uncharacterized protein</fullName>
    </submittedName>
</protein>
<evidence type="ECO:0000313" key="1">
    <source>
        <dbReference type="EMBL" id="KKL90813.1"/>
    </source>
</evidence>
<reference evidence="1" key="1">
    <citation type="journal article" date="2015" name="Nature">
        <title>Complex archaea that bridge the gap between prokaryotes and eukaryotes.</title>
        <authorList>
            <person name="Spang A."/>
            <person name="Saw J.H."/>
            <person name="Jorgensen S.L."/>
            <person name="Zaremba-Niedzwiedzka K."/>
            <person name="Martijn J."/>
            <person name="Lind A.E."/>
            <person name="van Eijk R."/>
            <person name="Schleper C."/>
            <person name="Guy L."/>
            <person name="Ettema T.J."/>
        </authorList>
    </citation>
    <scope>NUCLEOTIDE SEQUENCE</scope>
</reference>
<proteinExistence type="predicted"/>
<comment type="caution">
    <text evidence="1">The sequence shown here is derived from an EMBL/GenBank/DDBJ whole genome shotgun (WGS) entry which is preliminary data.</text>
</comment>
<name>A0A0F9FWX3_9ZZZZ</name>
<gene>
    <name evidence="1" type="ORF">LCGC14_1900910</name>
</gene>
<accession>A0A0F9FWX3</accession>
<sequence>MAKNKKMMLGLDKRGRVDMELLPNRLCNYMVDHGFHGRCIAEKTGLTVGQVYYRARICEVHLRDYRDGIGKEAVLIIKNFKVRNVNAA</sequence>